<dbReference type="KEGG" id="nan:AArc1_1131"/>
<dbReference type="Proteomes" id="UP000258707">
    <property type="component" value="Chromosome"/>
</dbReference>
<accession>A0A346PSR3</accession>
<dbReference type="KEGG" id="nag:AArcMg_2568"/>
<accession>A0A346PD77</accession>
<dbReference type="Proteomes" id="UP000258613">
    <property type="component" value="Chromosome"/>
</dbReference>
<feature type="compositionally biased region" description="Low complexity" evidence="1">
    <location>
        <begin position="51"/>
        <end position="65"/>
    </location>
</feature>
<gene>
    <name evidence="2" type="ORF">AArc1_1131</name>
    <name evidence="3" type="ORF">AArcMg_2568</name>
</gene>
<evidence type="ECO:0000313" key="5">
    <source>
        <dbReference type="Proteomes" id="UP000258707"/>
    </source>
</evidence>
<proteinExistence type="predicted"/>
<keyword evidence="4" id="KW-1185">Reference proteome</keyword>
<evidence type="ECO:0000313" key="3">
    <source>
        <dbReference type="EMBL" id="AXR82558.1"/>
    </source>
</evidence>
<dbReference type="AlphaFoldDB" id="A0A346PD77"/>
<dbReference type="EMBL" id="CP027033">
    <property type="protein sequence ID" value="AXR82558.1"/>
    <property type="molecule type" value="Genomic_DNA"/>
</dbReference>
<evidence type="ECO:0000313" key="2">
    <source>
        <dbReference type="EMBL" id="AXR77472.1"/>
    </source>
</evidence>
<sequence>MRAPGADDRRSDGPDGTRCLPVTTTERFEVGFQSHLDRTPPRLSGRLEGSPAVVTTTETAPTRGR</sequence>
<protein>
    <submittedName>
        <fullName evidence="2">Uncharacterized protein</fullName>
    </submittedName>
</protein>
<reference evidence="5" key="1">
    <citation type="submission" date="2017-10" db="EMBL/GenBank/DDBJ databases">
        <title>Phenotypic and genomic properties of facultatively anaerobic sulfur-reducing natronoarchaea from hypersaline soda lakes.</title>
        <authorList>
            <person name="Sorokin D.Y."/>
            <person name="Kublanov I.V."/>
            <person name="Roman P."/>
            <person name="Sinninghe Damste J.S."/>
            <person name="Golyshin P.N."/>
            <person name="Rojo D."/>
            <person name="Ciordia S."/>
            <person name="Mena Md.C."/>
            <person name="Ferrer M."/>
            <person name="Messina E."/>
            <person name="Smedile F."/>
            <person name="La Spada G."/>
            <person name="La Cono V."/>
            <person name="Yakimov M.M."/>
        </authorList>
    </citation>
    <scope>NUCLEOTIDE SEQUENCE [LARGE SCALE GENOMIC DNA]</scope>
    <source>
        <strain evidence="5">AArc1</strain>
    </source>
</reference>
<feature type="region of interest" description="Disordered" evidence="1">
    <location>
        <begin position="1"/>
        <end position="20"/>
    </location>
</feature>
<evidence type="ECO:0000256" key="1">
    <source>
        <dbReference type="SAM" id="MobiDB-lite"/>
    </source>
</evidence>
<feature type="compositionally biased region" description="Basic and acidic residues" evidence="1">
    <location>
        <begin position="1"/>
        <end position="15"/>
    </location>
</feature>
<dbReference type="EMBL" id="CP024047">
    <property type="protein sequence ID" value="AXR77472.1"/>
    <property type="molecule type" value="Genomic_DNA"/>
</dbReference>
<reference evidence="2" key="3">
    <citation type="journal article" date="2019" name="Int. J. Syst. Evol. Microbiol.">
        <title>Natronolimnobius sulfurireducens sp. nov. and Halalkaliarchaeum desulfuricum gen. nov., sp. nov., the first sulfur-respiring alkaliphilic haloarchaea from hypersaline alkaline lakes.</title>
        <authorList>
            <person name="Sorokin D.Y."/>
            <person name="Yakimov M."/>
            <person name="Messina E."/>
            <person name="Merkel A.Y."/>
            <person name="Bale N.J."/>
            <person name="Sinninghe Damste J.S."/>
        </authorList>
    </citation>
    <scope>NUCLEOTIDE SEQUENCE</scope>
    <source>
        <strain evidence="3">AArc-Mg</strain>
        <strain evidence="2">AArc1</strain>
    </source>
</reference>
<evidence type="ECO:0000313" key="4">
    <source>
        <dbReference type="Proteomes" id="UP000258613"/>
    </source>
</evidence>
<organism evidence="2 5">
    <name type="scientific">Natrarchaeobaculum sulfurireducens</name>
    <dbReference type="NCBI Taxonomy" id="2044521"/>
    <lineage>
        <taxon>Archaea</taxon>
        <taxon>Methanobacteriati</taxon>
        <taxon>Methanobacteriota</taxon>
        <taxon>Stenosarchaea group</taxon>
        <taxon>Halobacteria</taxon>
        <taxon>Halobacteriales</taxon>
        <taxon>Natrialbaceae</taxon>
        <taxon>Natrarchaeobaculum</taxon>
    </lineage>
</organism>
<name>A0A346PD77_9EURY</name>
<reference evidence="4" key="2">
    <citation type="submission" date="2018-02" db="EMBL/GenBank/DDBJ databases">
        <title>Phenotypic and genomic properties of facultatively anaerobic sulfur-reducing natronoarchaea from hypersaline soda lakes.</title>
        <authorList>
            <person name="Sorokin D.Y."/>
            <person name="Kublanov I.V."/>
            <person name="Roman P."/>
            <person name="Sinninghe Damste J.S."/>
            <person name="Golyshin P.N."/>
            <person name="Rojo D."/>
            <person name="Ciordia S."/>
            <person name="Mena M.D.C."/>
            <person name="Ferrer M."/>
            <person name="Messina E."/>
            <person name="Smedile F."/>
            <person name="La Spada G."/>
            <person name="La Cono V."/>
            <person name="Yakimov M.M."/>
        </authorList>
    </citation>
    <scope>NUCLEOTIDE SEQUENCE [LARGE SCALE GENOMIC DNA]</scope>
    <source>
        <strain evidence="4">AArc-Mg</strain>
    </source>
</reference>
<feature type="region of interest" description="Disordered" evidence="1">
    <location>
        <begin position="33"/>
        <end position="65"/>
    </location>
</feature>